<evidence type="ECO:0000256" key="3">
    <source>
        <dbReference type="ARBA" id="ARBA00023306"/>
    </source>
</evidence>
<dbReference type="OrthoDB" id="5590282at2759"/>
<accession>A0A8S1JSW5</accession>
<evidence type="ECO:0008006" key="10">
    <source>
        <dbReference type="Google" id="ProtNLM"/>
    </source>
</evidence>
<protein>
    <recommendedName>
        <fullName evidence="10">G2/mitotic-specific cyclin-B3</fullName>
    </recommendedName>
</protein>
<keyword evidence="9" id="KW-1185">Reference proteome</keyword>
<reference evidence="8" key="1">
    <citation type="submission" date="2021-01" db="EMBL/GenBank/DDBJ databases">
        <authorList>
            <consortium name="Genoscope - CEA"/>
            <person name="William W."/>
        </authorList>
    </citation>
    <scope>NUCLEOTIDE SEQUENCE</scope>
</reference>
<dbReference type="PIRSF" id="PIRSF001771">
    <property type="entry name" value="Cyclin_A_B_D_E"/>
    <property type="match status" value="1"/>
</dbReference>
<dbReference type="InterPro" id="IPR046965">
    <property type="entry name" value="Cyclin_A/B-like"/>
</dbReference>
<dbReference type="InterPro" id="IPR006671">
    <property type="entry name" value="Cyclin_N"/>
</dbReference>
<comment type="similarity">
    <text evidence="4">Belongs to the cyclin family.</text>
</comment>
<dbReference type="PANTHER" id="PTHR10177">
    <property type="entry name" value="CYCLINS"/>
    <property type="match status" value="1"/>
</dbReference>
<proteinExistence type="inferred from homology"/>
<evidence type="ECO:0000313" key="9">
    <source>
        <dbReference type="Proteomes" id="UP000692954"/>
    </source>
</evidence>
<dbReference type="Proteomes" id="UP000692954">
    <property type="component" value="Unassembled WGS sequence"/>
</dbReference>
<dbReference type="InterPro" id="IPR039361">
    <property type="entry name" value="Cyclin"/>
</dbReference>
<dbReference type="FunFam" id="1.10.472.10:FF:000013">
    <property type="entry name" value="Cyclin A1"/>
    <property type="match status" value="1"/>
</dbReference>
<organism evidence="8 9">
    <name type="scientific">Paramecium sonneborni</name>
    <dbReference type="NCBI Taxonomy" id="65129"/>
    <lineage>
        <taxon>Eukaryota</taxon>
        <taxon>Sar</taxon>
        <taxon>Alveolata</taxon>
        <taxon>Ciliophora</taxon>
        <taxon>Intramacronucleata</taxon>
        <taxon>Oligohymenophorea</taxon>
        <taxon>Peniculida</taxon>
        <taxon>Parameciidae</taxon>
        <taxon>Paramecium</taxon>
    </lineage>
</organism>
<evidence type="ECO:0000259" key="6">
    <source>
        <dbReference type="SMART" id="SM00385"/>
    </source>
</evidence>
<feature type="domain" description="Cyclin C-terminal" evidence="7">
    <location>
        <begin position="250"/>
        <end position="368"/>
    </location>
</feature>
<keyword evidence="3" id="KW-0131">Cell cycle</keyword>
<dbReference type="Pfam" id="PF00134">
    <property type="entry name" value="Cyclin_N"/>
    <property type="match status" value="1"/>
</dbReference>
<evidence type="ECO:0000256" key="1">
    <source>
        <dbReference type="ARBA" id="ARBA00022618"/>
    </source>
</evidence>
<dbReference type="GO" id="GO:0051301">
    <property type="term" value="P:cell division"/>
    <property type="evidence" value="ECO:0007669"/>
    <property type="project" value="UniProtKB-KW"/>
</dbReference>
<feature type="domain" description="Cyclin-like" evidence="6">
    <location>
        <begin position="254"/>
        <end position="337"/>
    </location>
</feature>
<dbReference type="SMART" id="SM01332">
    <property type="entry name" value="Cyclin_C"/>
    <property type="match status" value="1"/>
</dbReference>
<feature type="region of interest" description="Disordered" evidence="5">
    <location>
        <begin position="41"/>
        <end position="64"/>
    </location>
</feature>
<name>A0A8S1JSW5_9CILI</name>
<keyword evidence="1" id="KW-0132">Cell division</keyword>
<evidence type="ECO:0000256" key="4">
    <source>
        <dbReference type="RuleBase" id="RU000383"/>
    </source>
</evidence>
<keyword evidence="2 4" id="KW-0195">Cyclin</keyword>
<gene>
    <name evidence="8" type="ORF">PSON_ATCC_30995.1.T0010263</name>
</gene>
<dbReference type="AlphaFoldDB" id="A0A8S1JSW5"/>
<feature type="domain" description="Cyclin-like" evidence="6">
    <location>
        <begin position="156"/>
        <end position="241"/>
    </location>
</feature>
<dbReference type="InterPro" id="IPR004367">
    <property type="entry name" value="Cyclin_C-dom"/>
</dbReference>
<evidence type="ECO:0000313" key="8">
    <source>
        <dbReference type="EMBL" id="CAD8045744.1"/>
    </source>
</evidence>
<comment type="caution">
    <text evidence="8">The sequence shown here is derived from an EMBL/GenBank/DDBJ whole genome shotgun (WGS) entry which is preliminary data.</text>
</comment>
<dbReference type="FunFam" id="1.10.472.10:FF:000001">
    <property type="entry name" value="G2/mitotic-specific cyclin"/>
    <property type="match status" value="1"/>
</dbReference>
<evidence type="ECO:0000259" key="7">
    <source>
        <dbReference type="SMART" id="SM01332"/>
    </source>
</evidence>
<evidence type="ECO:0000256" key="2">
    <source>
        <dbReference type="ARBA" id="ARBA00023127"/>
    </source>
</evidence>
<sequence length="380" mass="44375">MKAHQIPRLFCVADYQKENFYCAAKHQRVQSSLAIREKSSNSFHSMMPPQKPQLKLNEDQSNRTREGFQRVKTDSNMPMPLRNGRNLSITSGVTAILTNKTTFQLPQKAENPQLVNGYKNEIVTYMRDRSSKSNFKMTAFQFQTEITEKMRSILLDWLIDVHHKFKLDPETLFLTISIVNRVLELHQIPKQKFQLYGIAALFIASKYEEVYSVPHVRDLVYVCDNAYPKEEILEAEGKIISLLSFDLLTTSPYRMLNIYQETAKLDQKNFMLCRYLIELSLLEYSMIQYSNNVLASAAIYLVHKIRRIHPSWSQDSMVSITGLNEIDIRTCAKEMCNLLQGQDKKQFNSIRKKFSLPKYLEVSKIRIEKRPSQHLHTLQY</sequence>
<dbReference type="Pfam" id="PF02984">
    <property type="entry name" value="Cyclin_C"/>
    <property type="match status" value="1"/>
</dbReference>
<dbReference type="InterPro" id="IPR013763">
    <property type="entry name" value="Cyclin-like_dom"/>
</dbReference>
<evidence type="ECO:0000256" key="5">
    <source>
        <dbReference type="SAM" id="MobiDB-lite"/>
    </source>
</evidence>
<dbReference type="SMART" id="SM00385">
    <property type="entry name" value="CYCLIN"/>
    <property type="match status" value="2"/>
</dbReference>
<dbReference type="EMBL" id="CAJJDN010000001">
    <property type="protein sequence ID" value="CAD8045744.1"/>
    <property type="molecule type" value="Genomic_DNA"/>
</dbReference>